<sequence length="376" mass="41970">MDGKALELLKKEFNVKDDPETLHKFSVDYGIMSPVIEKKRKLPSAVVFLRREDEVERLMEIVSDFKVRVVERGKGTNTLGGAIPLTEESIVVDLSGMKGFSINKQEIVSSPGTQFEEVGVEEFPLVPTSFYMATIGGFVSGGSLGLGSLRNGAVWDNVKEVTVYTPRGKVSLSGDDVKSVVQAGGTNGVVTRVKIRRIRRGKLGVKRTPFNSIDKAIDFALDHEDAELVSIRNDKMMRAMGYESVGKWNVIVGEEEGDGEEVPFRELITNFAGAYYTVVNKLKVKYSSVDLPLYKLYELPSNCMVDAELSRSQGIMFSHTYFLDCDPSLNGYKFDLHSVLINDRVESNRLSMMINFKRNYDPEDLMNPGKLIFQDG</sequence>
<dbReference type="InterPro" id="IPR036318">
    <property type="entry name" value="FAD-bd_PCMH-like_sf"/>
</dbReference>
<organism evidence="2 3">
    <name type="scientific">Sulfuracidifex metallicus DSM 6482 = JCM 9184</name>
    <dbReference type="NCBI Taxonomy" id="523847"/>
    <lineage>
        <taxon>Archaea</taxon>
        <taxon>Thermoproteota</taxon>
        <taxon>Thermoprotei</taxon>
        <taxon>Sulfolobales</taxon>
        <taxon>Sulfolobaceae</taxon>
        <taxon>Sulfuracidifex</taxon>
    </lineage>
</organism>
<protein>
    <submittedName>
        <fullName evidence="2">FAD-binding protein</fullName>
    </submittedName>
</protein>
<dbReference type="PANTHER" id="PTHR11748">
    <property type="entry name" value="D-LACTATE DEHYDROGENASE"/>
    <property type="match status" value="1"/>
</dbReference>
<name>A0A6A9QJG2_SULME</name>
<feature type="domain" description="FAD-binding PCMH-type" evidence="1">
    <location>
        <begin position="39"/>
        <end position="200"/>
    </location>
</feature>
<dbReference type="EMBL" id="WGGD01000005">
    <property type="protein sequence ID" value="MUN29136.1"/>
    <property type="molecule type" value="Genomic_DNA"/>
</dbReference>
<accession>A0A6A9QJG2</accession>
<dbReference type="Proteomes" id="UP000470772">
    <property type="component" value="Unassembled WGS sequence"/>
</dbReference>
<dbReference type="GO" id="GO:0004458">
    <property type="term" value="F:D-lactate dehydrogenase (cytochrome) activity"/>
    <property type="evidence" value="ECO:0007669"/>
    <property type="project" value="TreeGrafter"/>
</dbReference>
<dbReference type="GO" id="GO:1903457">
    <property type="term" value="P:lactate catabolic process"/>
    <property type="evidence" value="ECO:0007669"/>
    <property type="project" value="TreeGrafter"/>
</dbReference>
<evidence type="ECO:0000313" key="2">
    <source>
        <dbReference type="EMBL" id="MUN29136.1"/>
    </source>
</evidence>
<dbReference type="AlphaFoldDB" id="A0A6A9QJG2"/>
<evidence type="ECO:0000259" key="1">
    <source>
        <dbReference type="PROSITE" id="PS51387"/>
    </source>
</evidence>
<dbReference type="RefSeq" id="WP_156016713.1">
    <property type="nucleotide sequence ID" value="NZ_WGGD01000005.1"/>
</dbReference>
<comment type="caution">
    <text evidence="2">The sequence shown here is derived from an EMBL/GenBank/DDBJ whole genome shotgun (WGS) entry which is preliminary data.</text>
</comment>
<dbReference type="InterPro" id="IPR016166">
    <property type="entry name" value="FAD-bd_PCMH"/>
</dbReference>
<reference evidence="2 3" key="1">
    <citation type="submission" date="2019-10" db="EMBL/GenBank/DDBJ databases">
        <title>Sequencing and Assembly of Multiple Reported Metal-Biooxidizing Members of the Extremely Thermoacidophilic Archaeal Family Sulfolobaceae.</title>
        <authorList>
            <person name="Counts J.A."/>
            <person name="Kelly R.M."/>
        </authorList>
    </citation>
    <scope>NUCLEOTIDE SEQUENCE [LARGE SCALE GENOMIC DNA]</scope>
    <source>
        <strain evidence="2 3">DSM 6482</strain>
    </source>
</reference>
<dbReference type="PROSITE" id="PS51387">
    <property type="entry name" value="FAD_PCMH"/>
    <property type="match status" value="1"/>
</dbReference>
<dbReference type="PANTHER" id="PTHR11748:SF118">
    <property type="entry name" value="ALKYLDIHYDROXYACETONEPHOSPHATE SYNTHASE (PRECURSOR)"/>
    <property type="match status" value="1"/>
</dbReference>
<keyword evidence="3" id="KW-1185">Reference proteome</keyword>
<gene>
    <name evidence="2" type="ORF">GC250_06765</name>
</gene>
<dbReference type="Pfam" id="PF01565">
    <property type="entry name" value="FAD_binding_4"/>
    <property type="match status" value="1"/>
</dbReference>
<evidence type="ECO:0000313" key="3">
    <source>
        <dbReference type="Proteomes" id="UP000470772"/>
    </source>
</evidence>
<dbReference type="InterPro" id="IPR016169">
    <property type="entry name" value="FAD-bd_PCMH_sub2"/>
</dbReference>
<dbReference type="GO" id="GO:0071949">
    <property type="term" value="F:FAD binding"/>
    <property type="evidence" value="ECO:0007669"/>
    <property type="project" value="InterPro"/>
</dbReference>
<dbReference type="GO" id="GO:0008720">
    <property type="term" value="F:D-lactate dehydrogenase (NAD+) activity"/>
    <property type="evidence" value="ECO:0007669"/>
    <property type="project" value="TreeGrafter"/>
</dbReference>
<dbReference type="SUPFAM" id="SSF56176">
    <property type="entry name" value="FAD-binding/transporter-associated domain-like"/>
    <property type="match status" value="1"/>
</dbReference>
<dbReference type="Gene3D" id="3.30.465.10">
    <property type="match status" value="1"/>
</dbReference>
<dbReference type="InterPro" id="IPR006094">
    <property type="entry name" value="Oxid_FAD_bind_N"/>
</dbReference>
<proteinExistence type="predicted"/>